<gene>
    <name evidence="1" type="ORF">PG2T_11355</name>
</gene>
<evidence type="ECO:0000313" key="2">
    <source>
        <dbReference type="Proteomes" id="UP000092952"/>
    </source>
</evidence>
<organism evidence="1 2">
    <name type="scientific">Immundisolibacter cernigliae</name>
    <dbReference type="NCBI Taxonomy" id="1810504"/>
    <lineage>
        <taxon>Bacteria</taxon>
        <taxon>Pseudomonadati</taxon>
        <taxon>Pseudomonadota</taxon>
        <taxon>Gammaproteobacteria</taxon>
        <taxon>Immundisolibacterales</taxon>
        <taxon>Immundisolibacteraceae</taxon>
        <taxon>Immundisolibacter</taxon>
    </lineage>
</organism>
<dbReference type="Proteomes" id="UP000092952">
    <property type="component" value="Chromosome"/>
</dbReference>
<evidence type="ECO:0000313" key="1">
    <source>
        <dbReference type="EMBL" id="ANX04701.1"/>
    </source>
</evidence>
<dbReference type="InParanoid" id="A0A1B1YV93"/>
<sequence>MRVRAIVARQPSRPFPVDIVDRTEPAAHQFLAALPPRVGAVFDGGADDVGSIRSAVVANGITTVCCGPGPARAANDLSLTTGFHGVR</sequence>
<dbReference type="EMBL" id="CP014671">
    <property type="protein sequence ID" value="ANX04701.1"/>
    <property type="molecule type" value="Genomic_DNA"/>
</dbReference>
<protein>
    <submittedName>
        <fullName evidence="1">Uncharacterized protein</fullName>
    </submittedName>
</protein>
<reference evidence="2" key="1">
    <citation type="submission" date="2016-03" db="EMBL/GenBank/DDBJ databases">
        <title>Complete genome sequence of Solimmundus cernigliae, representing a novel lineage of polycyclic aromatic hydrocarbon degraders within the Gammaproteobacteria.</title>
        <authorList>
            <person name="Singleton D.R."/>
            <person name="Dickey A.N."/>
            <person name="Scholl E.H."/>
            <person name="Wright F.A."/>
            <person name="Aitken M.D."/>
        </authorList>
    </citation>
    <scope>NUCLEOTIDE SEQUENCE [LARGE SCALE GENOMIC DNA]</scope>
    <source>
        <strain evidence="2">TR3.2</strain>
    </source>
</reference>
<accession>A0A1B1YV93</accession>
<keyword evidence="2" id="KW-1185">Reference proteome</keyword>
<name>A0A1B1YV93_9GAMM</name>
<dbReference type="STRING" id="1810504.PG2T_11355"/>
<proteinExistence type="predicted"/>
<dbReference type="AlphaFoldDB" id="A0A1B1YV93"/>
<dbReference type="KEGG" id="gbi:PG2T_11355"/>